<dbReference type="GO" id="GO:0016491">
    <property type="term" value="F:oxidoreductase activity"/>
    <property type="evidence" value="ECO:0007669"/>
    <property type="project" value="UniProtKB-KW"/>
</dbReference>
<evidence type="ECO:0000313" key="2">
    <source>
        <dbReference type="EMBL" id="NYE20859.1"/>
    </source>
</evidence>
<evidence type="ECO:0000313" key="3">
    <source>
        <dbReference type="Proteomes" id="UP000576969"/>
    </source>
</evidence>
<dbReference type="AlphaFoldDB" id="A0A7Y9KMK0"/>
<dbReference type="Pfam" id="PF00106">
    <property type="entry name" value="adh_short"/>
    <property type="match status" value="1"/>
</dbReference>
<organism evidence="2 3">
    <name type="scientific">Microbacterium immunditiarum</name>
    <dbReference type="NCBI Taxonomy" id="337480"/>
    <lineage>
        <taxon>Bacteria</taxon>
        <taxon>Bacillati</taxon>
        <taxon>Actinomycetota</taxon>
        <taxon>Actinomycetes</taxon>
        <taxon>Micrococcales</taxon>
        <taxon>Microbacteriaceae</taxon>
        <taxon>Microbacterium</taxon>
    </lineage>
</organism>
<protein>
    <submittedName>
        <fullName evidence="2">NAD(P)-dependent dehydrogenase (Short-subunit alcohol dehydrogenase family)</fullName>
    </submittedName>
</protein>
<dbReference type="SUPFAM" id="SSF51735">
    <property type="entry name" value="NAD(P)-binding Rossmann-fold domains"/>
    <property type="match status" value="1"/>
</dbReference>
<sequence>MATDEVILLTGATSGIGLETARRLAARAKTLIVQGPEPADAAAAALASIRGAGGARVEYVSADFTKLADAATAASAMREAAGAPVTALINDAGVPGSPERGVTADGHERTLQVNFLALVLLSELLAPSIAPGGRLVNLASATHESASLDLDDIELERGYSPVRAYARSKLAIVMYTLWRARRRGDGPTAVSLQPGVINTALLGAMFGRIGTGVDVGARSILDALDAPARGGEYFDEGRLTAPSAQARNVVLGDRLMEWTLDALGPHLV</sequence>
<dbReference type="InterPro" id="IPR002347">
    <property type="entry name" value="SDR_fam"/>
</dbReference>
<dbReference type="InterPro" id="IPR036291">
    <property type="entry name" value="NAD(P)-bd_dom_sf"/>
</dbReference>
<dbReference type="Gene3D" id="3.40.50.720">
    <property type="entry name" value="NAD(P)-binding Rossmann-like Domain"/>
    <property type="match status" value="1"/>
</dbReference>
<dbReference type="PANTHER" id="PTHR43157:SF31">
    <property type="entry name" value="PHOSPHATIDYLINOSITOL-GLYCAN BIOSYNTHESIS CLASS F PROTEIN"/>
    <property type="match status" value="1"/>
</dbReference>
<dbReference type="PRINTS" id="PR00081">
    <property type="entry name" value="GDHRDH"/>
</dbReference>
<evidence type="ECO:0000256" key="1">
    <source>
        <dbReference type="ARBA" id="ARBA00023002"/>
    </source>
</evidence>
<dbReference type="EMBL" id="JACCBV010000001">
    <property type="protein sequence ID" value="NYE20859.1"/>
    <property type="molecule type" value="Genomic_DNA"/>
</dbReference>
<dbReference type="RefSeq" id="WP_179491098.1">
    <property type="nucleotide sequence ID" value="NZ_JACCBV010000001.1"/>
</dbReference>
<comment type="caution">
    <text evidence="2">The sequence shown here is derived from an EMBL/GenBank/DDBJ whole genome shotgun (WGS) entry which is preliminary data.</text>
</comment>
<name>A0A7Y9KMK0_9MICO</name>
<proteinExistence type="predicted"/>
<keyword evidence="3" id="KW-1185">Reference proteome</keyword>
<gene>
    <name evidence="2" type="ORF">BJ991_002887</name>
</gene>
<reference evidence="2 3" key="1">
    <citation type="submission" date="2020-07" db="EMBL/GenBank/DDBJ databases">
        <title>Sequencing the genomes of 1000 actinobacteria strains.</title>
        <authorList>
            <person name="Klenk H.-P."/>
        </authorList>
    </citation>
    <scope>NUCLEOTIDE SEQUENCE [LARGE SCALE GENOMIC DNA]</scope>
    <source>
        <strain evidence="2 3">DSM 24662</strain>
    </source>
</reference>
<dbReference type="Proteomes" id="UP000576969">
    <property type="component" value="Unassembled WGS sequence"/>
</dbReference>
<accession>A0A7Y9KMK0</accession>
<keyword evidence="1" id="KW-0560">Oxidoreductase</keyword>
<dbReference type="PANTHER" id="PTHR43157">
    <property type="entry name" value="PHOSPHATIDYLINOSITOL-GLYCAN BIOSYNTHESIS CLASS F PROTEIN-RELATED"/>
    <property type="match status" value="1"/>
</dbReference>